<keyword evidence="10" id="KW-1185">Reference proteome</keyword>
<dbReference type="EMBL" id="JACHXW010000007">
    <property type="protein sequence ID" value="MBB3152759.1"/>
    <property type="molecule type" value="Genomic_DNA"/>
</dbReference>
<dbReference type="AlphaFoldDB" id="A0A7W5C8Q4"/>
<dbReference type="GO" id="GO:0044038">
    <property type="term" value="P:cell wall macromolecule biosynthetic process"/>
    <property type="evidence" value="ECO:0007669"/>
    <property type="project" value="TreeGrafter"/>
</dbReference>
<evidence type="ECO:0000256" key="4">
    <source>
        <dbReference type="ARBA" id="ARBA00022692"/>
    </source>
</evidence>
<evidence type="ECO:0000256" key="6">
    <source>
        <dbReference type="ARBA" id="ARBA00023136"/>
    </source>
</evidence>
<keyword evidence="7" id="KW-0460">Magnesium</keyword>
<reference evidence="9 10" key="1">
    <citation type="submission" date="2020-08" db="EMBL/GenBank/DDBJ databases">
        <title>Genomic Encyclopedia of Type Strains, Phase III (KMG-III): the genomes of soil and plant-associated and newly described type strains.</title>
        <authorList>
            <person name="Whitman W."/>
        </authorList>
    </citation>
    <scope>NUCLEOTIDE SEQUENCE [LARGE SCALE GENOMIC DNA]</scope>
    <source>
        <strain evidence="9 10">CECT 8234</strain>
    </source>
</reference>
<evidence type="ECO:0000256" key="1">
    <source>
        <dbReference type="ARBA" id="ARBA00004651"/>
    </source>
</evidence>
<sequence length="322" mass="35209">MTNILYVISLVVSFAIVYFLIPPFGRMAFRFDFVDKPRKDVERKLHREPIPLTASYVIFIGFFVTYLLVARDFSLQTGAIFAGGVLLLVIGTVDDWYKTKGKDFPSLPKFIVQISAAVLVYASGISFTGFYNPLSGDYVMLPVVLQFLLTILWIFGVTTVINFSDGMDGLAGGLSAISAVTLFVVALAKGQSNSAIMAIILVGVTIAYLRYNKPPAKIFMGDAGATFLGFILAVIALDGAFKQATVISLFIPILALGVPIFDNLFVVVKRMMQGKAIYQADASQAHYRLLRAGLNHKQVVMFLCLISTCLCLSSIILLLVQI</sequence>
<keyword evidence="3 9" id="KW-0808">Transferase</keyword>
<dbReference type="GO" id="GO:0005886">
    <property type="term" value="C:plasma membrane"/>
    <property type="evidence" value="ECO:0007669"/>
    <property type="project" value="UniProtKB-SubCell"/>
</dbReference>
<dbReference type="RefSeq" id="WP_376769670.1">
    <property type="nucleotide sequence ID" value="NZ_CBCSLB010000006.1"/>
</dbReference>
<dbReference type="PANTHER" id="PTHR22926">
    <property type="entry name" value="PHOSPHO-N-ACETYLMURAMOYL-PENTAPEPTIDE-TRANSFERASE"/>
    <property type="match status" value="1"/>
</dbReference>
<evidence type="ECO:0000256" key="7">
    <source>
        <dbReference type="PIRSR" id="PIRSR600715-1"/>
    </source>
</evidence>
<feature type="transmembrane region" description="Helical" evidence="8">
    <location>
        <begin position="223"/>
        <end position="241"/>
    </location>
</feature>
<proteinExistence type="predicted"/>
<feature type="transmembrane region" description="Helical" evidence="8">
    <location>
        <begin position="143"/>
        <end position="163"/>
    </location>
</feature>
<evidence type="ECO:0000313" key="10">
    <source>
        <dbReference type="Proteomes" id="UP000518605"/>
    </source>
</evidence>
<organism evidence="9 10">
    <name type="scientific">Paenibacillus endophyticus</name>
    <dbReference type="NCBI Taxonomy" id="1294268"/>
    <lineage>
        <taxon>Bacteria</taxon>
        <taxon>Bacillati</taxon>
        <taxon>Bacillota</taxon>
        <taxon>Bacilli</taxon>
        <taxon>Bacillales</taxon>
        <taxon>Paenibacillaceae</taxon>
        <taxon>Paenibacillus</taxon>
    </lineage>
</organism>
<protein>
    <submittedName>
        <fullName evidence="9">UDP-N-acetylmuramyl pentapeptide phosphotransferase/UDP-N-acetylglucosamine-1-phosphate transferase</fullName>
    </submittedName>
</protein>
<feature type="binding site" evidence="7">
    <location>
        <position position="222"/>
    </location>
    <ligand>
        <name>Mg(2+)</name>
        <dbReference type="ChEBI" id="CHEBI:18420"/>
    </ligand>
</feature>
<feature type="transmembrane region" description="Helical" evidence="8">
    <location>
        <begin position="50"/>
        <end position="69"/>
    </location>
</feature>
<dbReference type="GO" id="GO:0016780">
    <property type="term" value="F:phosphotransferase activity, for other substituted phosphate groups"/>
    <property type="evidence" value="ECO:0007669"/>
    <property type="project" value="InterPro"/>
</dbReference>
<evidence type="ECO:0000256" key="5">
    <source>
        <dbReference type="ARBA" id="ARBA00022989"/>
    </source>
</evidence>
<evidence type="ECO:0000256" key="8">
    <source>
        <dbReference type="SAM" id="Phobius"/>
    </source>
</evidence>
<dbReference type="GO" id="GO:0009103">
    <property type="term" value="P:lipopolysaccharide biosynthetic process"/>
    <property type="evidence" value="ECO:0007669"/>
    <property type="project" value="TreeGrafter"/>
</dbReference>
<evidence type="ECO:0000256" key="3">
    <source>
        <dbReference type="ARBA" id="ARBA00022679"/>
    </source>
</evidence>
<keyword evidence="6 8" id="KW-0472">Membrane</keyword>
<dbReference type="Pfam" id="PF00953">
    <property type="entry name" value="Glycos_transf_4"/>
    <property type="match status" value="1"/>
</dbReference>
<feature type="transmembrane region" description="Helical" evidence="8">
    <location>
        <begin position="75"/>
        <end position="97"/>
    </location>
</feature>
<dbReference type="CDD" id="cd06853">
    <property type="entry name" value="GT_WecA_like"/>
    <property type="match status" value="1"/>
</dbReference>
<feature type="transmembrane region" description="Helical" evidence="8">
    <location>
        <begin position="109"/>
        <end position="131"/>
    </location>
</feature>
<feature type="transmembrane region" description="Helical" evidence="8">
    <location>
        <begin position="299"/>
        <end position="320"/>
    </location>
</feature>
<feature type="binding site" evidence="7">
    <location>
        <position position="162"/>
    </location>
    <ligand>
        <name>Mg(2+)</name>
        <dbReference type="ChEBI" id="CHEBI:18420"/>
    </ligand>
</feature>
<feature type="transmembrane region" description="Helical" evidence="8">
    <location>
        <begin position="194"/>
        <end position="211"/>
    </location>
</feature>
<comment type="caution">
    <text evidence="9">The sequence shown here is derived from an EMBL/GenBank/DDBJ whole genome shotgun (WGS) entry which is preliminary data.</text>
</comment>
<dbReference type="Proteomes" id="UP000518605">
    <property type="component" value="Unassembled WGS sequence"/>
</dbReference>
<feature type="transmembrane region" description="Helical" evidence="8">
    <location>
        <begin position="6"/>
        <end position="29"/>
    </location>
</feature>
<gene>
    <name evidence="9" type="ORF">FHS16_002816</name>
</gene>
<name>A0A7W5C8Q4_9BACL</name>
<dbReference type="GO" id="GO:0046872">
    <property type="term" value="F:metal ion binding"/>
    <property type="evidence" value="ECO:0007669"/>
    <property type="project" value="UniProtKB-KW"/>
</dbReference>
<feature type="transmembrane region" description="Helical" evidence="8">
    <location>
        <begin position="247"/>
        <end position="268"/>
    </location>
</feature>
<evidence type="ECO:0000313" key="9">
    <source>
        <dbReference type="EMBL" id="MBB3152759.1"/>
    </source>
</evidence>
<keyword evidence="7" id="KW-0479">Metal-binding</keyword>
<comment type="subcellular location">
    <subcellularLocation>
        <location evidence="1">Cell membrane</location>
        <topology evidence="1">Multi-pass membrane protein</topology>
    </subcellularLocation>
</comment>
<dbReference type="PANTHER" id="PTHR22926:SF3">
    <property type="entry name" value="UNDECAPRENYL-PHOSPHATE ALPHA-N-ACETYLGLUCOSAMINYL 1-PHOSPHATE TRANSFERASE"/>
    <property type="match status" value="1"/>
</dbReference>
<keyword evidence="5 8" id="KW-1133">Transmembrane helix</keyword>
<dbReference type="GO" id="GO:0071555">
    <property type="term" value="P:cell wall organization"/>
    <property type="evidence" value="ECO:0007669"/>
    <property type="project" value="TreeGrafter"/>
</dbReference>
<evidence type="ECO:0000256" key="2">
    <source>
        <dbReference type="ARBA" id="ARBA00022475"/>
    </source>
</evidence>
<accession>A0A7W5C8Q4</accession>
<feature type="transmembrane region" description="Helical" evidence="8">
    <location>
        <begin position="170"/>
        <end position="188"/>
    </location>
</feature>
<keyword evidence="2" id="KW-1003">Cell membrane</keyword>
<dbReference type="InterPro" id="IPR000715">
    <property type="entry name" value="Glycosyl_transferase_4"/>
</dbReference>
<keyword evidence="4 8" id="KW-0812">Transmembrane</keyword>
<comment type="cofactor">
    <cofactor evidence="7">
        <name>Mg(2+)</name>
        <dbReference type="ChEBI" id="CHEBI:18420"/>
    </cofactor>
</comment>